<keyword evidence="2" id="KW-1185">Reference proteome</keyword>
<protein>
    <submittedName>
        <fullName evidence="1">Uncharacterized protein</fullName>
    </submittedName>
</protein>
<name>A0AAV4NE44_9ARAC</name>
<evidence type="ECO:0000313" key="2">
    <source>
        <dbReference type="Proteomes" id="UP001054837"/>
    </source>
</evidence>
<reference evidence="1 2" key="1">
    <citation type="submission" date="2021-06" db="EMBL/GenBank/DDBJ databases">
        <title>Caerostris darwini draft genome.</title>
        <authorList>
            <person name="Kono N."/>
            <person name="Arakawa K."/>
        </authorList>
    </citation>
    <scope>NUCLEOTIDE SEQUENCE [LARGE SCALE GENOMIC DNA]</scope>
</reference>
<gene>
    <name evidence="1" type="ORF">CDAR_195501</name>
</gene>
<comment type="caution">
    <text evidence="1">The sequence shown here is derived from an EMBL/GenBank/DDBJ whole genome shotgun (WGS) entry which is preliminary data.</text>
</comment>
<proteinExistence type="predicted"/>
<accession>A0AAV4NE44</accession>
<dbReference type="Proteomes" id="UP001054837">
    <property type="component" value="Unassembled WGS sequence"/>
</dbReference>
<organism evidence="1 2">
    <name type="scientific">Caerostris darwini</name>
    <dbReference type="NCBI Taxonomy" id="1538125"/>
    <lineage>
        <taxon>Eukaryota</taxon>
        <taxon>Metazoa</taxon>
        <taxon>Ecdysozoa</taxon>
        <taxon>Arthropoda</taxon>
        <taxon>Chelicerata</taxon>
        <taxon>Arachnida</taxon>
        <taxon>Araneae</taxon>
        <taxon>Araneomorphae</taxon>
        <taxon>Entelegynae</taxon>
        <taxon>Araneoidea</taxon>
        <taxon>Araneidae</taxon>
        <taxon>Caerostris</taxon>
    </lineage>
</organism>
<evidence type="ECO:0000313" key="1">
    <source>
        <dbReference type="EMBL" id="GIX81956.1"/>
    </source>
</evidence>
<dbReference type="EMBL" id="BPLQ01001458">
    <property type="protein sequence ID" value="GIX81956.1"/>
    <property type="molecule type" value="Genomic_DNA"/>
</dbReference>
<sequence>MTYELNIIILLRYFKRKAIKPYIKSPIRVCLADFQNWLSNEQPKSRNLGDTQGFEMTELLRKCDAPTPSSPNTHNAGDVTNMRFLKIVSFSNCENVSN</sequence>
<dbReference type="AlphaFoldDB" id="A0AAV4NE44"/>